<organism evidence="1 2">
    <name type="scientific">Acer negundo</name>
    <name type="common">Box elder</name>
    <dbReference type="NCBI Taxonomy" id="4023"/>
    <lineage>
        <taxon>Eukaryota</taxon>
        <taxon>Viridiplantae</taxon>
        <taxon>Streptophyta</taxon>
        <taxon>Embryophyta</taxon>
        <taxon>Tracheophyta</taxon>
        <taxon>Spermatophyta</taxon>
        <taxon>Magnoliopsida</taxon>
        <taxon>eudicotyledons</taxon>
        <taxon>Gunneridae</taxon>
        <taxon>Pentapetalae</taxon>
        <taxon>rosids</taxon>
        <taxon>malvids</taxon>
        <taxon>Sapindales</taxon>
        <taxon>Sapindaceae</taxon>
        <taxon>Hippocastanoideae</taxon>
        <taxon>Acereae</taxon>
        <taxon>Acer</taxon>
    </lineage>
</organism>
<dbReference type="Proteomes" id="UP001064489">
    <property type="component" value="Chromosome 2"/>
</dbReference>
<protein>
    <submittedName>
        <fullName evidence="1">Uncharacterized protein</fullName>
    </submittedName>
</protein>
<comment type="caution">
    <text evidence="1">The sequence shown here is derived from an EMBL/GenBank/DDBJ whole genome shotgun (WGS) entry which is preliminary data.</text>
</comment>
<gene>
    <name evidence="1" type="ORF">LWI28_007693</name>
</gene>
<evidence type="ECO:0000313" key="2">
    <source>
        <dbReference type="Proteomes" id="UP001064489"/>
    </source>
</evidence>
<evidence type="ECO:0000313" key="1">
    <source>
        <dbReference type="EMBL" id="KAI9160389.1"/>
    </source>
</evidence>
<name>A0AAD5NI32_ACENE</name>
<keyword evidence="2" id="KW-1185">Reference proteome</keyword>
<proteinExistence type="predicted"/>
<sequence>MKDEKENFGEFFEVLAKDMGELEWCKVAPIFSTEKDDEFFAHSVLQELGGVDLAPFVMKRDKEICKSIKIATHDREVKSKKNKRSSHFFQDLTWNDFCKVALEDVYFARRCNSSKKLKFFKKRRN</sequence>
<dbReference type="EMBL" id="JAJSOW010000106">
    <property type="protein sequence ID" value="KAI9160389.1"/>
    <property type="molecule type" value="Genomic_DNA"/>
</dbReference>
<reference evidence="1" key="1">
    <citation type="journal article" date="2022" name="Plant J.">
        <title>Strategies of tolerance reflected in two North American maple genomes.</title>
        <authorList>
            <person name="McEvoy S.L."/>
            <person name="Sezen U.U."/>
            <person name="Trouern-Trend A."/>
            <person name="McMahon S.M."/>
            <person name="Schaberg P.G."/>
            <person name="Yang J."/>
            <person name="Wegrzyn J.L."/>
            <person name="Swenson N.G."/>
        </authorList>
    </citation>
    <scope>NUCLEOTIDE SEQUENCE</scope>
    <source>
        <strain evidence="1">91603</strain>
    </source>
</reference>
<accession>A0AAD5NI32</accession>
<reference evidence="1" key="2">
    <citation type="submission" date="2023-02" db="EMBL/GenBank/DDBJ databases">
        <authorList>
            <person name="Swenson N.G."/>
            <person name="Wegrzyn J.L."/>
            <person name="Mcevoy S.L."/>
        </authorList>
    </citation>
    <scope>NUCLEOTIDE SEQUENCE</scope>
    <source>
        <strain evidence="1">91603</strain>
        <tissue evidence="1">Leaf</tissue>
    </source>
</reference>
<dbReference type="AlphaFoldDB" id="A0AAD5NI32"/>